<keyword evidence="4" id="KW-1185">Reference proteome</keyword>
<gene>
    <name evidence="3" type="ORF">ODALV1_LOCUS8326</name>
</gene>
<keyword evidence="1" id="KW-0575">Peroxidase</keyword>
<dbReference type="EMBL" id="CAXLJM020000025">
    <property type="protein sequence ID" value="CAL8092783.1"/>
    <property type="molecule type" value="Genomic_DNA"/>
</dbReference>
<protein>
    <recommendedName>
        <fullName evidence="5">Peroxidasin</fullName>
    </recommendedName>
</protein>
<dbReference type="InterPro" id="IPR019791">
    <property type="entry name" value="Haem_peroxidase_animal"/>
</dbReference>
<dbReference type="Proteomes" id="UP001642540">
    <property type="component" value="Unassembled WGS sequence"/>
</dbReference>
<evidence type="ECO:0008006" key="5">
    <source>
        <dbReference type="Google" id="ProtNLM"/>
    </source>
</evidence>
<dbReference type="InterPro" id="IPR010255">
    <property type="entry name" value="Haem_peroxidase_sf"/>
</dbReference>
<keyword evidence="1" id="KW-0560">Oxidoreductase</keyword>
<dbReference type="InterPro" id="IPR037120">
    <property type="entry name" value="Haem_peroxidase_sf_animal"/>
</dbReference>
<organism evidence="3 4">
    <name type="scientific">Orchesella dallaii</name>
    <dbReference type="NCBI Taxonomy" id="48710"/>
    <lineage>
        <taxon>Eukaryota</taxon>
        <taxon>Metazoa</taxon>
        <taxon>Ecdysozoa</taxon>
        <taxon>Arthropoda</taxon>
        <taxon>Hexapoda</taxon>
        <taxon>Collembola</taxon>
        <taxon>Entomobryomorpha</taxon>
        <taxon>Entomobryoidea</taxon>
        <taxon>Orchesellidae</taxon>
        <taxon>Orchesellinae</taxon>
        <taxon>Orchesella</taxon>
    </lineage>
</organism>
<dbReference type="PANTHER" id="PTHR11475">
    <property type="entry name" value="OXIDASE/PEROXIDASE"/>
    <property type="match status" value="1"/>
</dbReference>
<evidence type="ECO:0000313" key="3">
    <source>
        <dbReference type="EMBL" id="CAL8092783.1"/>
    </source>
</evidence>
<dbReference type="PANTHER" id="PTHR11475:SF134">
    <property type="entry name" value="LD42267P"/>
    <property type="match status" value="1"/>
</dbReference>
<comment type="caution">
    <text evidence="3">The sequence shown here is derived from an EMBL/GenBank/DDBJ whole genome shotgun (WGS) entry which is preliminary data.</text>
</comment>
<reference evidence="3 4" key="1">
    <citation type="submission" date="2024-08" db="EMBL/GenBank/DDBJ databases">
        <authorList>
            <person name="Cucini C."/>
            <person name="Frati F."/>
        </authorList>
    </citation>
    <scope>NUCLEOTIDE SEQUENCE [LARGE SCALE GENOMIC DNA]</scope>
</reference>
<keyword evidence="2" id="KW-0472">Membrane</keyword>
<dbReference type="PROSITE" id="PS50292">
    <property type="entry name" value="PEROXIDASE_3"/>
    <property type="match status" value="1"/>
</dbReference>
<feature type="transmembrane region" description="Helical" evidence="2">
    <location>
        <begin position="26"/>
        <end position="46"/>
    </location>
</feature>
<evidence type="ECO:0000313" key="4">
    <source>
        <dbReference type="Proteomes" id="UP001642540"/>
    </source>
</evidence>
<evidence type="ECO:0000256" key="1">
    <source>
        <dbReference type="ARBA" id="ARBA00022559"/>
    </source>
</evidence>
<dbReference type="PRINTS" id="PR00457">
    <property type="entry name" value="ANPEROXIDASE"/>
</dbReference>
<dbReference type="SUPFAM" id="SSF48113">
    <property type="entry name" value="Heme-dependent peroxidases"/>
    <property type="match status" value="1"/>
</dbReference>
<keyword evidence="2" id="KW-0812">Transmembrane</keyword>
<sequence>MGRRKQVSLKEPSRSVSRNKRSNSTLWMVGSMFVLSLSFCPVVLMMSTTADVLSSKSTVDGSSIATTDLDEQLRLSTPFLTTHFDVSEIEGTESVLSSGLDHATVSPTDNPLKNFDLLEDNDELTISMGGSDWAIALENLNTSQHRLGQLGRRRFHDFNGSLALGNLEPGIFQEEAATSSDDLFVIPKKMLVKTFEAAEEKWLSTRKIIDERFSQKKGADAKGPIGTAFAFNAPNEESLALSNTSSLLEIASRAFLQNLETEQPVSRRKRNVVKFEADDSKSEATEVSNSVVFEELDSLHSRFVRQSMNSMSGPAASCGLHDEVLPCETQSKYRTWSGWCNNVRNPAWGRSVITFDRMVSSKYDDGISAPKMRSVTGAILPSPRRISSTVHIDVTHLSNRHTLMLMQFGQFVDHDITFTPVHKGPEGKILNCRDCESQLQTHPECWPIQVGSGDAYYPPMNRDSGRPNCIPFTRSLPGQQRLGPRDQINQNSAYLDSSQIYGENLCKANSLRSPGGKLNVTAHPVHGAKPLLPQITFLKECKSPSGFCFYAGDPRASEQPALAAVHTIYLRAHNRWADGMRSVNSHWNDEQIYQEVRRIMSAVNQHIIYNEMLPRLLGNSMINAYSLGLQNDGYYAGYDSSCPSNIYNEFATAAFRYGHSMVRPNLARMDNRYNGMNPHIALRDGFFNSDMLYHPLMVDELMRGLLGEPMEQLDPFMTKEITNHLFEDKKKQFSGMDLIALNIHRGRDHGLDGYNSYREVCSLKRATTFQDLSNEIPSDVLVKLKEVYAHVDDIDLFTGSISEKPVQGGLLGPTMTCIIGTQFKRLRQCDRFWYETNDPAIKFTPQQLAEIRKMTLSKIICDNLDMPSDIQRYAFDAPHNILNPRIPCDKLPALKLDAWRDAPPAASLKQIRRCNIGSKEVEVGKSALPSPCVSCICTPEGTRCASLRITSCQRLFSEARAEDIAKDNVCVSQCGYLLSNSNKLSTVGRHPNSIFSFIARGTSPLRRP</sequence>
<accession>A0ABP1Q8G6</accession>
<dbReference type="CDD" id="cd09823">
    <property type="entry name" value="peroxinectin_like"/>
    <property type="match status" value="1"/>
</dbReference>
<keyword evidence="2" id="KW-1133">Transmembrane helix</keyword>
<dbReference type="Pfam" id="PF03098">
    <property type="entry name" value="An_peroxidase"/>
    <property type="match status" value="1"/>
</dbReference>
<proteinExistence type="predicted"/>
<evidence type="ECO:0000256" key="2">
    <source>
        <dbReference type="SAM" id="Phobius"/>
    </source>
</evidence>
<name>A0ABP1Q8G6_9HEXA</name>
<dbReference type="Gene3D" id="1.10.640.10">
    <property type="entry name" value="Haem peroxidase domain superfamily, animal type"/>
    <property type="match status" value="1"/>
</dbReference>